<accession>A0AAV3R3J1</accession>
<gene>
    <name evidence="2" type="ORF">LIER_43860</name>
</gene>
<comment type="caution">
    <text evidence="2">The sequence shown here is derived from an EMBL/GenBank/DDBJ whole genome shotgun (WGS) entry which is preliminary data.</text>
</comment>
<dbReference type="EMBL" id="BAABME010040010">
    <property type="protein sequence ID" value="GAA0169806.1"/>
    <property type="molecule type" value="Genomic_DNA"/>
</dbReference>
<keyword evidence="3" id="KW-1185">Reference proteome</keyword>
<evidence type="ECO:0000256" key="1">
    <source>
        <dbReference type="SAM" id="MobiDB-lite"/>
    </source>
</evidence>
<evidence type="ECO:0000313" key="3">
    <source>
        <dbReference type="Proteomes" id="UP001454036"/>
    </source>
</evidence>
<proteinExistence type="predicted"/>
<name>A0AAV3R3J1_LITER</name>
<evidence type="ECO:0008006" key="4">
    <source>
        <dbReference type="Google" id="ProtNLM"/>
    </source>
</evidence>
<dbReference type="PANTHER" id="PTHR33223">
    <property type="entry name" value="CCHC-TYPE DOMAIN-CONTAINING PROTEIN"/>
    <property type="match status" value="1"/>
</dbReference>
<dbReference type="PANTHER" id="PTHR33223:SF10">
    <property type="entry name" value="AMINOTRANSFERASE-LIKE PLANT MOBILE DOMAIN-CONTAINING PROTEIN"/>
    <property type="match status" value="1"/>
</dbReference>
<evidence type="ECO:0000313" key="2">
    <source>
        <dbReference type="EMBL" id="GAA0169806.1"/>
    </source>
</evidence>
<reference evidence="2 3" key="1">
    <citation type="submission" date="2024-01" db="EMBL/GenBank/DDBJ databases">
        <title>The complete chloroplast genome sequence of Lithospermum erythrorhizon: insights into the phylogenetic relationship among Boraginaceae species and the maternal lineages of purple gromwells.</title>
        <authorList>
            <person name="Okada T."/>
            <person name="Watanabe K."/>
        </authorList>
    </citation>
    <scope>NUCLEOTIDE SEQUENCE [LARGE SCALE GENOMIC DNA]</scope>
</reference>
<dbReference type="Proteomes" id="UP001454036">
    <property type="component" value="Unassembled WGS sequence"/>
</dbReference>
<protein>
    <recommendedName>
        <fullName evidence="4">Retrotransposon gag domain-containing protein</fullName>
    </recommendedName>
</protein>
<dbReference type="AlphaFoldDB" id="A0AAV3R3J1"/>
<feature type="compositionally biased region" description="Basic and acidic residues" evidence="1">
    <location>
        <begin position="1"/>
        <end position="10"/>
    </location>
</feature>
<feature type="region of interest" description="Disordered" evidence="1">
    <location>
        <begin position="1"/>
        <end position="30"/>
    </location>
</feature>
<sequence length="208" mass="23779">MEWEAERAAQDHALSSHAGNPSHNGHSYYTDNEELYSDMEVRTTTSVAPTPNQREHVQVLVVYSDPIVAAMQQQLDIFKKFMATAFPASIVPVAPKTKMLFSNRLDAFQLPPGFKLLQLELYDRTEDPIKHLHIAHMTITLNNPDVYPKAFPNSLTRKARDWYMVLPLKTIDTYQQTADAFVANFATAVQKRKMSEYSWIFSKAIMNL</sequence>
<organism evidence="2 3">
    <name type="scientific">Lithospermum erythrorhizon</name>
    <name type="common">Purple gromwell</name>
    <name type="synonym">Lithospermum officinale var. erythrorhizon</name>
    <dbReference type="NCBI Taxonomy" id="34254"/>
    <lineage>
        <taxon>Eukaryota</taxon>
        <taxon>Viridiplantae</taxon>
        <taxon>Streptophyta</taxon>
        <taxon>Embryophyta</taxon>
        <taxon>Tracheophyta</taxon>
        <taxon>Spermatophyta</taxon>
        <taxon>Magnoliopsida</taxon>
        <taxon>eudicotyledons</taxon>
        <taxon>Gunneridae</taxon>
        <taxon>Pentapetalae</taxon>
        <taxon>asterids</taxon>
        <taxon>lamiids</taxon>
        <taxon>Boraginales</taxon>
        <taxon>Boraginaceae</taxon>
        <taxon>Boraginoideae</taxon>
        <taxon>Lithospermeae</taxon>
        <taxon>Lithospermum</taxon>
    </lineage>
</organism>
<feature type="compositionally biased region" description="Polar residues" evidence="1">
    <location>
        <begin position="17"/>
        <end position="30"/>
    </location>
</feature>